<organism evidence="1 2">
    <name type="scientific">Rhamnella rubrinervis</name>
    <dbReference type="NCBI Taxonomy" id="2594499"/>
    <lineage>
        <taxon>Eukaryota</taxon>
        <taxon>Viridiplantae</taxon>
        <taxon>Streptophyta</taxon>
        <taxon>Embryophyta</taxon>
        <taxon>Tracheophyta</taxon>
        <taxon>Spermatophyta</taxon>
        <taxon>Magnoliopsida</taxon>
        <taxon>eudicotyledons</taxon>
        <taxon>Gunneridae</taxon>
        <taxon>Pentapetalae</taxon>
        <taxon>rosids</taxon>
        <taxon>fabids</taxon>
        <taxon>Rosales</taxon>
        <taxon>Rhamnaceae</taxon>
        <taxon>rhamnoid group</taxon>
        <taxon>Rhamneae</taxon>
        <taxon>Rhamnella</taxon>
    </lineage>
</organism>
<name>A0A8K0GS09_9ROSA</name>
<gene>
    <name evidence="1" type="ORF">FNV43_RR21889</name>
</gene>
<comment type="caution">
    <text evidence="1">The sequence shown here is derived from an EMBL/GenBank/DDBJ whole genome shotgun (WGS) entry which is preliminary data.</text>
</comment>
<dbReference type="EMBL" id="VOIH02000010">
    <property type="protein sequence ID" value="KAF3434803.1"/>
    <property type="molecule type" value="Genomic_DNA"/>
</dbReference>
<reference evidence="1" key="1">
    <citation type="submission" date="2020-03" db="EMBL/GenBank/DDBJ databases">
        <title>A high-quality chromosome-level genome assembly of a woody plant with both climbing and erect habits, Rhamnella rubrinervis.</title>
        <authorList>
            <person name="Lu Z."/>
            <person name="Yang Y."/>
            <person name="Zhu X."/>
            <person name="Sun Y."/>
        </authorList>
    </citation>
    <scope>NUCLEOTIDE SEQUENCE</scope>
    <source>
        <strain evidence="1">BYM</strain>
        <tissue evidence="1">Leaf</tissue>
    </source>
</reference>
<dbReference type="Proteomes" id="UP000796880">
    <property type="component" value="Unassembled WGS sequence"/>
</dbReference>
<proteinExistence type="predicted"/>
<dbReference type="AlphaFoldDB" id="A0A8K0GS09"/>
<evidence type="ECO:0000313" key="1">
    <source>
        <dbReference type="EMBL" id="KAF3434803.1"/>
    </source>
</evidence>
<keyword evidence="2" id="KW-1185">Reference proteome</keyword>
<evidence type="ECO:0000313" key="2">
    <source>
        <dbReference type="Proteomes" id="UP000796880"/>
    </source>
</evidence>
<protein>
    <submittedName>
        <fullName evidence="1">Uncharacterized protein</fullName>
    </submittedName>
</protein>
<accession>A0A8K0GS09</accession>
<sequence length="74" mass="8269">MFAYGKLGNERMDFRHVGQSENFLSLDDGDAPVMVGCEVEDCRPCRTAYAMPVHARLDDRVMSVISDGTHGLFM</sequence>